<proteinExistence type="predicted"/>
<protein>
    <submittedName>
        <fullName evidence="2">Putative general negative regulator of transcription C16C9.04c</fullName>
    </submittedName>
</protein>
<evidence type="ECO:0000256" key="1">
    <source>
        <dbReference type="SAM" id="MobiDB-lite"/>
    </source>
</evidence>
<dbReference type="AlphaFoldDB" id="A0A1J3HNS6"/>
<dbReference type="PANTHER" id="PTHR12603:SF36">
    <property type="entry name" value="RNA BINDING (RRM_RBD_RNP MOTIFS) FAMILY PROTEIN"/>
    <property type="match status" value="1"/>
</dbReference>
<reference evidence="2" key="1">
    <citation type="submission" date="2016-07" db="EMBL/GenBank/DDBJ databases">
        <title>De novo transcriptome assembly of four accessions of the metal hyperaccumulator plant Noccaea caerulescens.</title>
        <authorList>
            <person name="Blande D."/>
            <person name="Halimaa P."/>
            <person name="Tervahauta A.I."/>
            <person name="Aarts M.G."/>
            <person name="Karenlampi S.O."/>
        </authorList>
    </citation>
    <scope>NUCLEOTIDE SEQUENCE</scope>
</reference>
<evidence type="ECO:0000313" key="2">
    <source>
        <dbReference type="EMBL" id="JAU69646.1"/>
    </source>
</evidence>
<feature type="compositionally biased region" description="Polar residues" evidence="1">
    <location>
        <begin position="109"/>
        <end position="123"/>
    </location>
</feature>
<sequence>MLKRKRLFDAFSRLMRACFGTNKYCRAWLRNEACNNSDCLYLHEIGSQEDSFTKDKITGTSNALQNRSGSMLPPALDAYCSDSSTAKSPSTTKNARDEGLGVPADTGTHCDQGSIRQRGNNVPNLEHFRKTPPINTDAEADIAQNGNPGLRPEWEWRPQMPVNSTPFKSNRSELAEATSCVAKLLAESDRKASALKAYNLLKQQNDQSRFSFPRHEESNKQACDYNNTYSMNGQMSRDQSTQEFGVSQNGFASNYSGGYEQFAASPAFPSYKSPALRSQVSAPPGFSVPSTSRLPPPGFSSHETSDITSGTHLLDSSSVLRNAYHAPPPSSNLNVGGDIEFMNPARGRYHNGMETAEFDMRSGFSSHPNPFENGARLQLLAQRSLAARQVNGFHDPRNVNNLSPSLSDPYANSMRLMDQTQGTRFSSLTRLPRQASLNPLLSNGRWDKWNETQSGNNTLGMAQLQDNVYSRLEEHRCPKPGPGDPYNRT</sequence>
<feature type="region of interest" description="Disordered" evidence="1">
    <location>
        <begin position="439"/>
        <end position="458"/>
    </location>
</feature>
<accession>A0A1J3HNS6</accession>
<feature type="region of interest" description="Disordered" evidence="1">
    <location>
        <begin position="208"/>
        <end position="244"/>
    </location>
</feature>
<feature type="compositionally biased region" description="Polar residues" evidence="1">
    <location>
        <begin position="220"/>
        <end position="244"/>
    </location>
</feature>
<dbReference type="GO" id="GO:0004842">
    <property type="term" value="F:ubiquitin-protein transferase activity"/>
    <property type="evidence" value="ECO:0007669"/>
    <property type="project" value="InterPro"/>
</dbReference>
<dbReference type="InterPro" id="IPR039780">
    <property type="entry name" value="Mot2"/>
</dbReference>
<name>A0A1J3HNS6_NOCCA</name>
<dbReference type="PANTHER" id="PTHR12603">
    <property type="entry name" value="CCR4-NOT TRANSCRIPTION COMPLEX RELATED"/>
    <property type="match status" value="1"/>
</dbReference>
<dbReference type="GO" id="GO:0030014">
    <property type="term" value="C:CCR4-NOT complex"/>
    <property type="evidence" value="ECO:0007669"/>
    <property type="project" value="InterPro"/>
</dbReference>
<organism evidence="2">
    <name type="scientific">Noccaea caerulescens</name>
    <name type="common">Alpine penny-cress</name>
    <name type="synonym">Thlaspi caerulescens</name>
    <dbReference type="NCBI Taxonomy" id="107243"/>
    <lineage>
        <taxon>Eukaryota</taxon>
        <taxon>Viridiplantae</taxon>
        <taxon>Streptophyta</taxon>
        <taxon>Embryophyta</taxon>
        <taxon>Tracheophyta</taxon>
        <taxon>Spermatophyta</taxon>
        <taxon>Magnoliopsida</taxon>
        <taxon>eudicotyledons</taxon>
        <taxon>Gunneridae</taxon>
        <taxon>Pentapetalae</taxon>
        <taxon>rosids</taxon>
        <taxon>malvids</taxon>
        <taxon>Brassicales</taxon>
        <taxon>Brassicaceae</taxon>
        <taxon>Coluteocarpeae</taxon>
        <taxon>Noccaea</taxon>
    </lineage>
</organism>
<dbReference type="EMBL" id="GEVL01007695">
    <property type="protein sequence ID" value="JAU69646.1"/>
    <property type="molecule type" value="Transcribed_RNA"/>
</dbReference>
<feature type="compositionally biased region" description="Polar residues" evidence="1">
    <location>
        <begin position="81"/>
        <end position="93"/>
    </location>
</feature>
<feature type="region of interest" description="Disordered" evidence="1">
    <location>
        <begin position="273"/>
        <end position="310"/>
    </location>
</feature>
<feature type="region of interest" description="Disordered" evidence="1">
    <location>
        <begin position="80"/>
        <end position="126"/>
    </location>
</feature>
<gene>
    <name evidence="2" type="ORF">LE_TR5686_c0_g1_i1_g.20860</name>
</gene>
<dbReference type="GO" id="GO:0016567">
    <property type="term" value="P:protein ubiquitination"/>
    <property type="evidence" value="ECO:0007669"/>
    <property type="project" value="TreeGrafter"/>
</dbReference>